<evidence type="ECO:0000256" key="3">
    <source>
        <dbReference type="ARBA" id="ARBA00022449"/>
    </source>
</evidence>
<dbReference type="InterPro" id="IPR002528">
    <property type="entry name" value="MATE_fam"/>
</dbReference>
<comment type="caution">
    <text evidence="11">The sequence shown here is derived from an EMBL/GenBank/DDBJ whole genome shotgun (WGS) entry which is preliminary data.</text>
</comment>
<keyword evidence="12" id="KW-1185">Reference proteome</keyword>
<keyword evidence="4" id="KW-1003">Cell membrane</keyword>
<feature type="transmembrane region" description="Helical" evidence="10">
    <location>
        <begin position="129"/>
        <end position="146"/>
    </location>
</feature>
<evidence type="ECO:0000256" key="7">
    <source>
        <dbReference type="ARBA" id="ARBA00023065"/>
    </source>
</evidence>
<evidence type="ECO:0000256" key="10">
    <source>
        <dbReference type="SAM" id="Phobius"/>
    </source>
</evidence>
<dbReference type="CDD" id="cd13133">
    <property type="entry name" value="MATE_like_7"/>
    <property type="match status" value="1"/>
</dbReference>
<feature type="transmembrane region" description="Helical" evidence="10">
    <location>
        <begin position="12"/>
        <end position="36"/>
    </location>
</feature>
<dbReference type="GO" id="GO:0015297">
    <property type="term" value="F:antiporter activity"/>
    <property type="evidence" value="ECO:0007669"/>
    <property type="project" value="UniProtKB-KW"/>
</dbReference>
<feature type="transmembrane region" description="Helical" evidence="10">
    <location>
        <begin position="271"/>
        <end position="295"/>
    </location>
</feature>
<accession>A0A545U935</accession>
<feature type="transmembrane region" description="Helical" evidence="10">
    <location>
        <begin position="382"/>
        <end position="401"/>
    </location>
</feature>
<feature type="transmembrane region" description="Helical" evidence="10">
    <location>
        <begin position="236"/>
        <end position="259"/>
    </location>
</feature>
<dbReference type="PIRSF" id="PIRSF006603">
    <property type="entry name" value="DinF"/>
    <property type="match status" value="1"/>
</dbReference>
<comment type="subcellular location">
    <subcellularLocation>
        <location evidence="1">Cell inner membrane</location>
        <topology evidence="1">Multi-pass membrane protein</topology>
    </subcellularLocation>
</comment>
<dbReference type="InterPro" id="IPR050222">
    <property type="entry name" value="MATE_MdtK"/>
</dbReference>
<dbReference type="Proteomes" id="UP000315439">
    <property type="component" value="Unassembled WGS sequence"/>
</dbReference>
<name>A0A545U935_9GAMM</name>
<reference evidence="11 12" key="1">
    <citation type="submission" date="2019-07" db="EMBL/GenBank/DDBJ databases">
        <title>Draft genome for Aliikangiella sp. M105.</title>
        <authorList>
            <person name="Wang G."/>
        </authorList>
    </citation>
    <scope>NUCLEOTIDE SEQUENCE [LARGE SCALE GENOMIC DNA]</scope>
    <source>
        <strain evidence="11 12">M105</strain>
    </source>
</reference>
<dbReference type="InterPro" id="IPR048279">
    <property type="entry name" value="MdtK-like"/>
</dbReference>
<dbReference type="PANTHER" id="PTHR43298">
    <property type="entry name" value="MULTIDRUG RESISTANCE PROTEIN NORM-RELATED"/>
    <property type="match status" value="1"/>
</dbReference>
<gene>
    <name evidence="11" type="ORF">FLL46_18930</name>
</gene>
<dbReference type="Pfam" id="PF01554">
    <property type="entry name" value="MatE"/>
    <property type="match status" value="2"/>
</dbReference>
<evidence type="ECO:0000256" key="4">
    <source>
        <dbReference type="ARBA" id="ARBA00022475"/>
    </source>
</evidence>
<dbReference type="GO" id="GO:0006811">
    <property type="term" value="P:monoatomic ion transport"/>
    <property type="evidence" value="ECO:0007669"/>
    <property type="project" value="UniProtKB-KW"/>
</dbReference>
<evidence type="ECO:0000256" key="9">
    <source>
        <dbReference type="ARBA" id="ARBA00031636"/>
    </source>
</evidence>
<keyword evidence="7" id="KW-0406">Ion transport</keyword>
<evidence type="ECO:0000256" key="6">
    <source>
        <dbReference type="ARBA" id="ARBA00022989"/>
    </source>
</evidence>
<dbReference type="GO" id="GO:0042910">
    <property type="term" value="F:xenobiotic transmembrane transporter activity"/>
    <property type="evidence" value="ECO:0007669"/>
    <property type="project" value="InterPro"/>
</dbReference>
<feature type="transmembrane region" description="Helical" evidence="10">
    <location>
        <begin position="316"/>
        <end position="340"/>
    </location>
</feature>
<keyword evidence="6 10" id="KW-1133">Transmembrane helix</keyword>
<protein>
    <recommendedName>
        <fullName evidence="9">Multidrug-efflux transporter</fullName>
    </recommendedName>
</protein>
<evidence type="ECO:0000256" key="1">
    <source>
        <dbReference type="ARBA" id="ARBA00004429"/>
    </source>
</evidence>
<dbReference type="OrthoDB" id="9780160at2"/>
<dbReference type="NCBIfam" id="TIGR00797">
    <property type="entry name" value="matE"/>
    <property type="match status" value="1"/>
</dbReference>
<evidence type="ECO:0000313" key="11">
    <source>
        <dbReference type="EMBL" id="TQV85987.1"/>
    </source>
</evidence>
<sequence>MITRKRTKTILNMAIPITIGLFSDYMMGLIDIAMVGTLGDNAVAATGLSGFSFELFIAFVMGLAPAVQGIVARREGEGSDEAKCLPLNGGIFLILTIGIPLSILCYWLTPYYFSMISSDPAVTKEGIPYLRALLTGTIAFGMCAVFEGYWTGIARVKVCMIIILLINGLNIFLNYVLIFGNFGAPALGTMGAGIASAASMFTGTIIYFIVTFIHYQKEGFLTAMPSFNLYKRLLKMGFPASLHDISFSAGFIVLFWMIGQLGTQELSVTTVLIRVTIVMFLFAEALGQTSATLVSDAIGKGDLERASQCGWDAGKIGVLVITLLGVPIVIFPESFLSLFLSEQETISLALIPMQLTALTTGIASLVYIFSITLVTIGDGSRVMIVSFGLQWLIFLPAVWIIGPYLEYGFLPVWLAQTTYSLLAALAITALWNSGRWKTIEL</sequence>
<evidence type="ECO:0000256" key="2">
    <source>
        <dbReference type="ARBA" id="ARBA00022448"/>
    </source>
</evidence>
<feature type="transmembrane region" description="Helical" evidence="10">
    <location>
        <begin position="158"/>
        <end position="178"/>
    </location>
</feature>
<dbReference type="EMBL" id="VIKS01000011">
    <property type="protein sequence ID" value="TQV85987.1"/>
    <property type="molecule type" value="Genomic_DNA"/>
</dbReference>
<dbReference type="AlphaFoldDB" id="A0A545U935"/>
<keyword evidence="3" id="KW-0050">Antiport</keyword>
<organism evidence="11 12">
    <name type="scientific">Aliikangiella coralliicola</name>
    <dbReference type="NCBI Taxonomy" id="2592383"/>
    <lineage>
        <taxon>Bacteria</taxon>
        <taxon>Pseudomonadati</taxon>
        <taxon>Pseudomonadota</taxon>
        <taxon>Gammaproteobacteria</taxon>
        <taxon>Oceanospirillales</taxon>
        <taxon>Pleioneaceae</taxon>
        <taxon>Aliikangiella</taxon>
    </lineage>
</organism>
<proteinExistence type="predicted"/>
<evidence type="ECO:0000256" key="8">
    <source>
        <dbReference type="ARBA" id="ARBA00023136"/>
    </source>
</evidence>
<feature type="transmembrane region" description="Helical" evidence="10">
    <location>
        <begin position="346"/>
        <end position="370"/>
    </location>
</feature>
<evidence type="ECO:0000256" key="5">
    <source>
        <dbReference type="ARBA" id="ARBA00022692"/>
    </source>
</evidence>
<feature type="transmembrane region" description="Helical" evidence="10">
    <location>
        <begin position="85"/>
        <end position="109"/>
    </location>
</feature>
<feature type="transmembrane region" description="Helical" evidence="10">
    <location>
        <begin position="190"/>
        <end position="215"/>
    </location>
</feature>
<dbReference type="PANTHER" id="PTHR43298:SF2">
    <property type="entry name" value="FMN_FAD EXPORTER YEEO-RELATED"/>
    <property type="match status" value="1"/>
</dbReference>
<evidence type="ECO:0000313" key="12">
    <source>
        <dbReference type="Proteomes" id="UP000315439"/>
    </source>
</evidence>
<keyword evidence="8 10" id="KW-0472">Membrane</keyword>
<dbReference type="RefSeq" id="WP_142932906.1">
    <property type="nucleotide sequence ID" value="NZ_ML660167.1"/>
</dbReference>
<keyword evidence="5 10" id="KW-0812">Transmembrane</keyword>
<keyword evidence="2" id="KW-0813">Transport</keyword>
<feature type="transmembrane region" description="Helical" evidence="10">
    <location>
        <begin position="42"/>
        <end position="64"/>
    </location>
</feature>
<feature type="transmembrane region" description="Helical" evidence="10">
    <location>
        <begin position="413"/>
        <end position="431"/>
    </location>
</feature>
<dbReference type="GO" id="GO:0005886">
    <property type="term" value="C:plasma membrane"/>
    <property type="evidence" value="ECO:0007669"/>
    <property type="project" value="UniProtKB-SubCell"/>
</dbReference>